<dbReference type="GO" id="GO:0005634">
    <property type="term" value="C:nucleus"/>
    <property type="evidence" value="ECO:0007669"/>
    <property type="project" value="UniProtKB-SubCell"/>
</dbReference>
<feature type="region of interest" description="Disordered" evidence="7">
    <location>
        <begin position="190"/>
        <end position="212"/>
    </location>
</feature>
<comment type="subunit">
    <text evidence="6">Component of the cohesin complex.</text>
</comment>
<dbReference type="PANTHER" id="PTHR12585:SF69">
    <property type="entry name" value="FI11703P"/>
    <property type="match status" value="1"/>
</dbReference>
<accession>A0AAD8MI12</accession>
<dbReference type="CDD" id="cd21793">
    <property type="entry name" value="Rad21_Rec8_M_AtSYN1-like"/>
    <property type="match status" value="1"/>
</dbReference>
<dbReference type="InterPro" id="IPR006910">
    <property type="entry name" value="Rad21_Rec8_N"/>
</dbReference>
<evidence type="ECO:0000256" key="3">
    <source>
        <dbReference type="ARBA" id="ARBA00022776"/>
    </source>
</evidence>
<organism evidence="10 11">
    <name type="scientific">Heracleum sosnowskyi</name>
    <dbReference type="NCBI Taxonomy" id="360622"/>
    <lineage>
        <taxon>Eukaryota</taxon>
        <taxon>Viridiplantae</taxon>
        <taxon>Streptophyta</taxon>
        <taxon>Embryophyta</taxon>
        <taxon>Tracheophyta</taxon>
        <taxon>Spermatophyta</taxon>
        <taxon>Magnoliopsida</taxon>
        <taxon>eudicotyledons</taxon>
        <taxon>Gunneridae</taxon>
        <taxon>Pentapetalae</taxon>
        <taxon>asterids</taxon>
        <taxon>campanulids</taxon>
        <taxon>Apiales</taxon>
        <taxon>Apiaceae</taxon>
        <taxon>Apioideae</taxon>
        <taxon>apioid superclade</taxon>
        <taxon>Tordylieae</taxon>
        <taxon>Tordyliinae</taxon>
        <taxon>Heracleum</taxon>
    </lineage>
</organism>
<dbReference type="Pfam" id="PF04824">
    <property type="entry name" value="Rad21_Rec8"/>
    <property type="match status" value="1"/>
</dbReference>
<reference evidence="10" key="1">
    <citation type="submission" date="2023-02" db="EMBL/GenBank/DDBJ databases">
        <title>Genome of toxic invasive species Heracleum sosnowskyi carries increased number of genes despite the absence of recent whole-genome duplications.</title>
        <authorList>
            <person name="Schelkunov M."/>
            <person name="Shtratnikova V."/>
            <person name="Makarenko M."/>
            <person name="Klepikova A."/>
            <person name="Omelchenko D."/>
            <person name="Novikova G."/>
            <person name="Obukhova E."/>
            <person name="Bogdanov V."/>
            <person name="Penin A."/>
            <person name="Logacheva M."/>
        </authorList>
    </citation>
    <scope>NUCLEOTIDE SEQUENCE</scope>
    <source>
        <strain evidence="10">Hsosn_3</strain>
        <tissue evidence="10">Leaf</tissue>
    </source>
</reference>
<evidence type="ECO:0000256" key="1">
    <source>
        <dbReference type="ARBA" id="ARBA00004123"/>
    </source>
</evidence>
<dbReference type="GO" id="GO:0003682">
    <property type="term" value="F:chromatin binding"/>
    <property type="evidence" value="ECO:0007669"/>
    <property type="project" value="TreeGrafter"/>
</dbReference>
<evidence type="ECO:0000259" key="8">
    <source>
        <dbReference type="Pfam" id="PF04824"/>
    </source>
</evidence>
<evidence type="ECO:0000256" key="4">
    <source>
        <dbReference type="ARBA" id="ARBA00022829"/>
    </source>
</evidence>
<proteinExistence type="inferred from homology"/>
<protein>
    <submittedName>
        <fullName evidence="10">Sister chromatid cohesion 1 protein 4</fullName>
    </submittedName>
</protein>
<comment type="similarity">
    <text evidence="2">Belongs to the rad21 family.</text>
</comment>
<evidence type="ECO:0000256" key="7">
    <source>
        <dbReference type="SAM" id="MobiDB-lite"/>
    </source>
</evidence>
<keyword evidence="4" id="KW-0159">Chromosome partition</keyword>
<dbReference type="InterPro" id="IPR036390">
    <property type="entry name" value="WH_DNA-bd_sf"/>
</dbReference>
<dbReference type="PANTHER" id="PTHR12585">
    <property type="entry name" value="SCC1 / RAD21 FAMILY MEMBER"/>
    <property type="match status" value="1"/>
</dbReference>
<gene>
    <name evidence="10" type="ORF">POM88_028916</name>
</gene>
<keyword evidence="3" id="KW-0498">Mitosis</keyword>
<keyword evidence="5" id="KW-0539">Nucleus</keyword>
<evidence type="ECO:0000313" key="10">
    <source>
        <dbReference type="EMBL" id="KAK1372723.1"/>
    </source>
</evidence>
<evidence type="ECO:0000256" key="2">
    <source>
        <dbReference type="ARBA" id="ARBA00009870"/>
    </source>
</evidence>
<dbReference type="GO" id="GO:0008278">
    <property type="term" value="C:cohesin complex"/>
    <property type="evidence" value="ECO:0007669"/>
    <property type="project" value="InterPro"/>
</dbReference>
<keyword evidence="3" id="KW-0132">Cell division</keyword>
<dbReference type="GO" id="GO:1990414">
    <property type="term" value="P:replication-born double-strand break repair via sister chromatid exchange"/>
    <property type="evidence" value="ECO:0007669"/>
    <property type="project" value="TreeGrafter"/>
</dbReference>
<dbReference type="Gene3D" id="1.10.10.580">
    <property type="entry name" value="Structural maintenance of chromosome 1. Chain E"/>
    <property type="match status" value="1"/>
</dbReference>
<dbReference type="InterPro" id="IPR023093">
    <property type="entry name" value="ScpA-like_C"/>
</dbReference>
<dbReference type="SUPFAM" id="SSF46785">
    <property type="entry name" value="Winged helix' DNA-binding domain"/>
    <property type="match status" value="1"/>
</dbReference>
<dbReference type="InterPro" id="IPR006909">
    <property type="entry name" value="Rad21/Rec8_C_eu"/>
</dbReference>
<feature type="compositionally biased region" description="Basic and acidic residues" evidence="7">
    <location>
        <begin position="416"/>
        <end position="434"/>
    </location>
</feature>
<evidence type="ECO:0000256" key="6">
    <source>
        <dbReference type="ARBA" id="ARBA00064543"/>
    </source>
</evidence>
<comment type="caution">
    <text evidence="10">The sequence shown here is derived from an EMBL/GenBank/DDBJ whole genome shotgun (WGS) entry which is preliminary data.</text>
</comment>
<dbReference type="FunFam" id="1.10.10.580:FF:000002">
    <property type="entry name" value="Sister chromatid cohesion 1 protein 4"/>
    <property type="match status" value="1"/>
</dbReference>
<evidence type="ECO:0000313" key="11">
    <source>
        <dbReference type="Proteomes" id="UP001237642"/>
    </source>
</evidence>
<keyword evidence="11" id="KW-1185">Reference proteome</keyword>
<name>A0AAD8MI12_9APIA</name>
<reference evidence="10" key="2">
    <citation type="submission" date="2023-05" db="EMBL/GenBank/DDBJ databases">
        <authorList>
            <person name="Schelkunov M.I."/>
        </authorList>
    </citation>
    <scope>NUCLEOTIDE SEQUENCE</scope>
    <source>
        <strain evidence="10">Hsosn_3</strain>
        <tissue evidence="10">Leaf</tissue>
    </source>
</reference>
<dbReference type="AlphaFoldDB" id="A0AAD8MI12"/>
<comment type="subcellular location">
    <subcellularLocation>
        <location evidence="1">Nucleus</location>
    </subcellularLocation>
</comment>
<evidence type="ECO:0000256" key="5">
    <source>
        <dbReference type="ARBA" id="ARBA00023242"/>
    </source>
</evidence>
<dbReference type="GO" id="GO:0007062">
    <property type="term" value="P:sister chromatid cohesion"/>
    <property type="evidence" value="ECO:0007669"/>
    <property type="project" value="InterPro"/>
</dbReference>
<dbReference type="GO" id="GO:0007059">
    <property type="term" value="P:chromosome segregation"/>
    <property type="evidence" value="ECO:0007669"/>
    <property type="project" value="UniProtKB-KW"/>
</dbReference>
<dbReference type="InterPro" id="IPR039781">
    <property type="entry name" value="Rad21/Rec8-like"/>
</dbReference>
<feature type="domain" description="Rad21/Rec8-like protein N-terminal" evidence="9">
    <location>
        <begin position="1"/>
        <end position="101"/>
    </location>
</feature>
<feature type="region of interest" description="Disordered" evidence="7">
    <location>
        <begin position="408"/>
        <end position="435"/>
    </location>
</feature>
<feature type="compositionally biased region" description="Polar residues" evidence="7">
    <location>
        <begin position="194"/>
        <end position="204"/>
    </location>
</feature>
<dbReference type="EMBL" id="JAUIZM010000007">
    <property type="protein sequence ID" value="KAK1372723.1"/>
    <property type="molecule type" value="Genomic_DNA"/>
</dbReference>
<feature type="domain" description="Rad21/Rec8-like protein C-terminal eukaryotic" evidence="8">
    <location>
        <begin position="1125"/>
        <end position="1172"/>
    </location>
</feature>
<keyword evidence="3" id="KW-0131">Cell cycle</keyword>
<sequence>MFYSQFILAKKGPLGTIWIAAHLERKLRKNQVADTDIGVSVDSILSPDVPIALRLSSHLLVGVVRIYSRKVNYLFDDCSEALLKIKQAFRSTAVDLPPEESTAPYHSITLPETFDLDDFELPDNDFQGNYVDHHISSRDQITLQDTMEGVVYSTSQFGLDERFGDGDTSGLDLDEELFLSKVTAGHDDFDLNSRTDPQSSVQHLTSHDHEGNDEMIDKSKFMITSTNKHIEENDGTINHSYHIEYDQAPHTPGLLEEPNLSNILETSACDEHLETENHNLTEFAARENLENASSDHVGAIAVENVSSVNTCPDPSIPDGVEDVQNGIICNHKPHISFADKTSEDCRELQEVRPGENNIGTPNLSNTCEPVSEGILMNNGTSHKAELSDNVENAGDIVQSCLHLDALKSNAESNGPSEHEKSETQEKIEKSRDTSEPGISVHEYVVCTEEANQIESSVAPNIPFDIAGPSLVALEWGEDPLCVQGKEFCEDDGSKQVTEGNHVGLLVPCDRLNERAENVNALDSQSEPINSSICFDIPAPEKLMSVPEVDALKNMSMGATPAHTYAQNDGSNDTNVTVTGKKRSFTESSLTMQSMNSVDSSAIVRHETTSKSVPDDDDLLSSILVGRKSFALKVKETPQQGLPYLKRHKAAPRASASKRKVLMDDMMVLHGDMIRQQLTNTEDIRRLRKKAPCTRPEILMIQKQFLEDDMFSETIFTGASLELASMHNETYDLSEAKISLDDVTINDASELGINPSTVSQKDKAVAFIEAAHDMDLYDEFDSRVAEIAGSSNIMGVRITDKAQPAQAPAPMENQQGDGNVVSLDPTIDIAEARELQEFHSETIEMNVDAANLNEISVVNSSSTVDVSVNDAGNRTAGVIHFAADITNEIDASLQVKPPVETTNQELGVHSVEIDANADADKKDLDIDVPVVHNAQKTEEIPLNEMETCPSETDIQKNGVAHTESIPTSLLSLDTGECSTHILSDEHVMDERRHNDHTQLEEDIFLYAEAEYNPENLERGLCDVENVINCTDSVMVDVDLRNSTYGNTTEADIDQVNYNNLEFSTAGNDTEFLNHDDDEEAEADDDDVPNAEVLLVDNSGWSSRTRAVAKYLQTLFDKETERERNVLPIDNLLAGKSRKEASRMFFETLVLKTKDYIHVEQLSPYNNINILPRAELNKVDF</sequence>
<evidence type="ECO:0000259" key="9">
    <source>
        <dbReference type="Pfam" id="PF04825"/>
    </source>
</evidence>
<dbReference type="Pfam" id="PF04825">
    <property type="entry name" value="Rad21_Rec8_N"/>
    <property type="match status" value="1"/>
</dbReference>
<dbReference type="Proteomes" id="UP001237642">
    <property type="component" value="Unassembled WGS sequence"/>
</dbReference>